<dbReference type="GO" id="GO:0016226">
    <property type="term" value="P:iron-sulfur cluster assembly"/>
    <property type="evidence" value="ECO:0007669"/>
    <property type="project" value="InterPro"/>
</dbReference>
<accession>A0A0B0MER2</accession>
<dbReference type="AlphaFoldDB" id="A0A0B0MER2"/>
<evidence type="ECO:0000259" key="3">
    <source>
        <dbReference type="Pfam" id="PF01458"/>
    </source>
</evidence>
<evidence type="ECO:0000256" key="2">
    <source>
        <dbReference type="SAM" id="Phobius"/>
    </source>
</evidence>
<feature type="domain" description="SUF system FeS cluster assembly SufBD core" evidence="3">
    <location>
        <begin position="94"/>
        <end position="135"/>
    </location>
</feature>
<reference evidence="5" key="1">
    <citation type="submission" date="2014-09" db="EMBL/GenBank/DDBJ databases">
        <authorList>
            <person name="Mudge J."/>
            <person name="Ramaraj T."/>
            <person name="Lindquist I.E."/>
            <person name="Bharti A.K."/>
            <person name="Sundararajan A."/>
            <person name="Cameron C.T."/>
            <person name="Woodward J.E."/>
            <person name="May G.D."/>
            <person name="Brubaker C."/>
            <person name="Broadhvest J."/>
            <person name="Wilkins T.A."/>
        </authorList>
    </citation>
    <scope>NUCLEOTIDE SEQUENCE</scope>
    <source>
        <strain evidence="5">cv. AKA8401</strain>
    </source>
</reference>
<organism evidence="4 5">
    <name type="scientific">Gossypium arboreum</name>
    <name type="common">Tree cotton</name>
    <name type="synonym">Gossypium nanking</name>
    <dbReference type="NCBI Taxonomy" id="29729"/>
    <lineage>
        <taxon>Eukaryota</taxon>
        <taxon>Viridiplantae</taxon>
        <taxon>Streptophyta</taxon>
        <taxon>Embryophyta</taxon>
        <taxon>Tracheophyta</taxon>
        <taxon>Spermatophyta</taxon>
        <taxon>Magnoliopsida</taxon>
        <taxon>eudicotyledons</taxon>
        <taxon>Gunneridae</taxon>
        <taxon>Pentapetalae</taxon>
        <taxon>rosids</taxon>
        <taxon>malvids</taxon>
        <taxon>Malvales</taxon>
        <taxon>Malvaceae</taxon>
        <taxon>Malvoideae</taxon>
        <taxon>Gossypium</taxon>
    </lineage>
</organism>
<name>A0A0B0MER2_GOSAR</name>
<keyword evidence="5" id="KW-1185">Reference proteome</keyword>
<dbReference type="PANTHER" id="PTHR30508">
    <property type="entry name" value="FES CLUSTER ASSEMBLY PROTEIN SUF"/>
    <property type="match status" value="1"/>
</dbReference>
<dbReference type="EMBL" id="JRRC01054664">
    <property type="protein sequence ID" value="KHF98856.1"/>
    <property type="molecule type" value="Genomic_DNA"/>
</dbReference>
<comment type="caution">
    <text evidence="4">The sequence shown here is derived from an EMBL/GenBank/DDBJ whole genome shotgun (WGS) entry which is preliminary data.</text>
</comment>
<feature type="transmembrane region" description="Helical" evidence="2">
    <location>
        <begin position="21"/>
        <end position="41"/>
    </location>
</feature>
<evidence type="ECO:0000313" key="5">
    <source>
        <dbReference type="Proteomes" id="UP000032142"/>
    </source>
</evidence>
<sequence>MILLGWDGTDYGFRDKASNGCLFLVIIFLMQWLLLMVLSTVHDIELIHFQNQQNHQVCLTQNWTLIIADETSVVEYVEACTAPQSRKNQLHAAADTGSKMIHKGKNTRSRVTSKGISAGNSRICYRGLVQVKNPSASVEHEARTSKTGEDMLLNMKPEPLKLVKICYFQQRGIGP</sequence>
<evidence type="ECO:0000313" key="4">
    <source>
        <dbReference type="EMBL" id="KHF98856.1"/>
    </source>
</evidence>
<dbReference type="InterPro" id="IPR037284">
    <property type="entry name" value="SUF_FeS_clus_asmbl_SufBD_sf"/>
</dbReference>
<keyword evidence="2" id="KW-0472">Membrane</keyword>
<dbReference type="PANTHER" id="PTHR30508:SF1">
    <property type="entry name" value="UPF0051 PROTEIN ABCI8, CHLOROPLASTIC-RELATED"/>
    <property type="match status" value="1"/>
</dbReference>
<proteinExistence type="inferred from homology"/>
<evidence type="ECO:0000256" key="1">
    <source>
        <dbReference type="ARBA" id="ARBA00043967"/>
    </source>
</evidence>
<dbReference type="InterPro" id="IPR055346">
    <property type="entry name" value="Fe-S_cluster_assembly_SufBD"/>
</dbReference>
<gene>
    <name evidence="4" type="ORF">F383_19005</name>
</gene>
<keyword evidence="2" id="KW-0812">Transmembrane</keyword>
<protein>
    <submittedName>
        <fullName evidence="4">Chloroplastic protein</fullName>
    </submittedName>
</protein>
<dbReference type="Proteomes" id="UP000032142">
    <property type="component" value="Unassembled WGS sequence"/>
</dbReference>
<dbReference type="Pfam" id="PF01458">
    <property type="entry name" value="SUFBD_core"/>
    <property type="match status" value="1"/>
</dbReference>
<keyword evidence="2" id="KW-1133">Transmembrane helix</keyword>
<comment type="similarity">
    <text evidence="1">Belongs to the iron-sulfur cluster assembly SufBD family.</text>
</comment>
<dbReference type="InterPro" id="IPR000825">
    <property type="entry name" value="SUF_FeS_clus_asmbl_SufBD_core"/>
</dbReference>
<dbReference type="SUPFAM" id="SSF101960">
    <property type="entry name" value="Stabilizer of iron transporter SufD"/>
    <property type="match status" value="1"/>
</dbReference>